<comment type="pathway">
    <text evidence="1">Lipid metabolism; fatty acid beta-oxidation.</text>
</comment>
<dbReference type="GO" id="GO:0004300">
    <property type="term" value="F:enoyl-CoA hydratase activity"/>
    <property type="evidence" value="ECO:0007669"/>
    <property type="project" value="UniProtKB-ARBA"/>
</dbReference>
<protein>
    <submittedName>
        <fullName evidence="5">SDR family oxidoreductase</fullName>
    </submittedName>
</protein>
<evidence type="ECO:0000256" key="2">
    <source>
        <dbReference type="ARBA" id="ARBA00006484"/>
    </source>
</evidence>
<accession>A0A8J7PH23</accession>
<dbReference type="GO" id="GO:0006635">
    <property type="term" value="P:fatty acid beta-oxidation"/>
    <property type="evidence" value="ECO:0007669"/>
    <property type="project" value="UniProtKB-UniPathway"/>
</dbReference>
<dbReference type="PANTHER" id="PTHR42760:SF115">
    <property type="entry name" value="3-OXOACYL-[ACYL-CARRIER-PROTEIN] REDUCTASE FABG"/>
    <property type="match status" value="1"/>
</dbReference>
<dbReference type="Proteomes" id="UP000664277">
    <property type="component" value="Unassembled WGS sequence"/>
</dbReference>
<sequence length="386" mass="41667">MHWKVGDQRSFEHLFTQEQVEAYAKLVGDHNPMHVNAEFARKALGDEPVVHGMLAASLVSTLVGMHIPGPGALWQSFQVSWRQPIRSGDLIRFEAKVTSTHPSTQTMELEITGTNVATGAICLDGKGRVMTIEEEMAVEDKTSLVDKVVLVSGASGELGAAICRDLAANQVKTIALGRNENRLRGLQSELGESMVDVFACDLRDAAKLTEVLNKVVASHRVFGFVHVAAPSLSNLEVLDGQMLEALQEQWQVNVFAFQQIVSALAKHMHDGGSIVHILTQYVFDTPPAKLAHYVSAKAAAHALVRSMALELGPKGIRCNSVSPGMMNTAYSKNVPLRIKQIEAASNPMRRLCAVEDVARTVTYLCGPGAAFVNGVNLPVTGGGRMP</sequence>
<evidence type="ECO:0000256" key="1">
    <source>
        <dbReference type="ARBA" id="ARBA00005005"/>
    </source>
</evidence>
<dbReference type="EMBL" id="JAFLCK010000020">
    <property type="protein sequence ID" value="MBN8661478.1"/>
    <property type="molecule type" value="Genomic_DNA"/>
</dbReference>
<dbReference type="Pfam" id="PF13561">
    <property type="entry name" value="adh_short_C2"/>
    <property type="match status" value="1"/>
</dbReference>
<comment type="similarity">
    <text evidence="2">Belongs to the short-chain dehydrogenases/reductases (SDR) family.</text>
</comment>
<dbReference type="GO" id="GO:0016616">
    <property type="term" value="F:oxidoreductase activity, acting on the CH-OH group of donors, NAD or NADP as acceptor"/>
    <property type="evidence" value="ECO:0007669"/>
    <property type="project" value="TreeGrafter"/>
</dbReference>
<dbReference type="InterPro" id="IPR029069">
    <property type="entry name" value="HotDog_dom_sf"/>
</dbReference>
<evidence type="ECO:0000313" key="6">
    <source>
        <dbReference type="Proteomes" id="UP000664277"/>
    </source>
</evidence>
<dbReference type="SUPFAM" id="SSF54637">
    <property type="entry name" value="Thioesterase/thiol ester dehydrase-isomerase"/>
    <property type="match status" value="1"/>
</dbReference>
<dbReference type="PRINTS" id="PR00081">
    <property type="entry name" value="GDHRDH"/>
</dbReference>
<dbReference type="Gene3D" id="3.10.129.10">
    <property type="entry name" value="Hotdog Thioesterase"/>
    <property type="match status" value="1"/>
</dbReference>
<dbReference type="PANTHER" id="PTHR42760">
    <property type="entry name" value="SHORT-CHAIN DEHYDROGENASES/REDUCTASES FAMILY MEMBER"/>
    <property type="match status" value="1"/>
</dbReference>
<keyword evidence="3" id="KW-0560">Oxidoreductase</keyword>
<reference evidence="5" key="1">
    <citation type="submission" date="2021-02" db="EMBL/GenBank/DDBJ databases">
        <title>Genome-Resolved Metagenomics of a Microbial Community Performing Photosynthetic Biological Nutrient Removal.</title>
        <authorList>
            <person name="Mcdaniel E.A."/>
        </authorList>
    </citation>
    <scope>NUCLEOTIDE SEQUENCE</scope>
    <source>
        <strain evidence="5">UWPOB_OBS1</strain>
    </source>
</reference>
<evidence type="ECO:0000313" key="5">
    <source>
        <dbReference type="EMBL" id="MBN8661478.1"/>
    </source>
</evidence>
<organism evidence="5 6">
    <name type="scientific">Candidatus Obscuribacter phosphatis</name>
    <dbReference type="NCBI Taxonomy" id="1906157"/>
    <lineage>
        <taxon>Bacteria</taxon>
        <taxon>Bacillati</taxon>
        <taxon>Candidatus Melainabacteria</taxon>
        <taxon>Candidatus Obscuribacterales</taxon>
        <taxon>Candidatus Obscuribacteraceae</taxon>
        <taxon>Candidatus Obscuribacter</taxon>
    </lineage>
</organism>
<dbReference type="Gene3D" id="3.40.50.720">
    <property type="entry name" value="NAD(P)-binding Rossmann-like Domain"/>
    <property type="match status" value="1"/>
</dbReference>
<feature type="domain" description="MaoC-like" evidence="4">
    <location>
        <begin position="15"/>
        <end position="111"/>
    </location>
</feature>
<dbReference type="InterPro" id="IPR002347">
    <property type="entry name" value="SDR_fam"/>
</dbReference>
<name>A0A8J7PH23_9BACT</name>
<dbReference type="CDD" id="cd03449">
    <property type="entry name" value="R_hydratase"/>
    <property type="match status" value="1"/>
</dbReference>
<dbReference type="AlphaFoldDB" id="A0A8J7PH23"/>
<dbReference type="SUPFAM" id="SSF51735">
    <property type="entry name" value="NAD(P)-binding Rossmann-fold domains"/>
    <property type="match status" value="1"/>
</dbReference>
<comment type="caution">
    <text evidence="5">The sequence shown here is derived from an EMBL/GenBank/DDBJ whole genome shotgun (WGS) entry which is preliminary data.</text>
</comment>
<gene>
    <name evidence="5" type="ORF">J0M35_14020</name>
</gene>
<dbReference type="UniPathway" id="UPA00659"/>
<dbReference type="InterPro" id="IPR036291">
    <property type="entry name" value="NAD(P)-bd_dom_sf"/>
</dbReference>
<evidence type="ECO:0000256" key="3">
    <source>
        <dbReference type="ARBA" id="ARBA00023002"/>
    </source>
</evidence>
<proteinExistence type="inferred from homology"/>
<dbReference type="InterPro" id="IPR002539">
    <property type="entry name" value="MaoC-like_dom"/>
</dbReference>
<dbReference type="CDD" id="cd05233">
    <property type="entry name" value="SDR_c"/>
    <property type="match status" value="1"/>
</dbReference>
<evidence type="ECO:0000259" key="4">
    <source>
        <dbReference type="Pfam" id="PF01575"/>
    </source>
</evidence>
<dbReference type="Pfam" id="PF01575">
    <property type="entry name" value="MaoC_dehydratas"/>
    <property type="match status" value="1"/>
</dbReference>